<proteinExistence type="predicted"/>
<protein>
    <submittedName>
        <fullName evidence="2">Metalloendopeptidase</fullName>
    </submittedName>
</protein>
<evidence type="ECO:0000313" key="3">
    <source>
        <dbReference type="Proteomes" id="UP000735302"/>
    </source>
</evidence>
<evidence type="ECO:0000313" key="2">
    <source>
        <dbReference type="EMBL" id="GFO45810.1"/>
    </source>
</evidence>
<organism evidence="2 3">
    <name type="scientific">Plakobranchus ocellatus</name>
    <dbReference type="NCBI Taxonomy" id="259542"/>
    <lineage>
        <taxon>Eukaryota</taxon>
        <taxon>Metazoa</taxon>
        <taxon>Spiralia</taxon>
        <taxon>Lophotrochozoa</taxon>
        <taxon>Mollusca</taxon>
        <taxon>Gastropoda</taxon>
        <taxon>Heterobranchia</taxon>
        <taxon>Euthyneura</taxon>
        <taxon>Panpulmonata</taxon>
        <taxon>Sacoglossa</taxon>
        <taxon>Placobranchoidea</taxon>
        <taxon>Plakobranchidae</taxon>
        <taxon>Plakobranchus</taxon>
    </lineage>
</organism>
<gene>
    <name evidence="2" type="ORF">PoB_007231500</name>
</gene>
<comment type="caution">
    <text evidence="2">The sequence shown here is derived from an EMBL/GenBank/DDBJ whole genome shotgun (WGS) entry which is preliminary data.</text>
</comment>
<sequence>MVESINEDRANEEDNRMTASFDLQIEELPLNPAYNKTLPIFLATNSDLLELCKKLVIRGEYHAWYANLPCSNTPRDNAPEPAADDTDEEQTV</sequence>
<name>A0AAV4DP28_9GAST</name>
<reference evidence="2 3" key="1">
    <citation type="journal article" date="2021" name="Elife">
        <title>Chloroplast acquisition without the gene transfer in kleptoplastic sea slugs, Plakobranchus ocellatus.</title>
        <authorList>
            <person name="Maeda T."/>
            <person name="Takahashi S."/>
            <person name="Yoshida T."/>
            <person name="Shimamura S."/>
            <person name="Takaki Y."/>
            <person name="Nagai Y."/>
            <person name="Toyoda A."/>
            <person name="Suzuki Y."/>
            <person name="Arimoto A."/>
            <person name="Ishii H."/>
            <person name="Satoh N."/>
            <person name="Nishiyama T."/>
            <person name="Hasebe M."/>
            <person name="Maruyama T."/>
            <person name="Minagawa J."/>
            <person name="Obokata J."/>
            <person name="Shigenobu S."/>
        </authorList>
    </citation>
    <scope>NUCLEOTIDE SEQUENCE [LARGE SCALE GENOMIC DNA]</scope>
</reference>
<evidence type="ECO:0000256" key="1">
    <source>
        <dbReference type="SAM" id="MobiDB-lite"/>
    </source>
</evidence>
<dbReference type="AlphaFoldDB" id="A0AAV4DP28"/>
<keyword evidence="3" id="KW-1185">Reference proteome</keyword>
<accession>A0AAV4DP28</accession>
<dbReference type="EMBL" id="BLXT01008083">
    <property type="protein sequence ID" value="GFO45810.1"/>
    <property type="molecule type" value="Genomic_DNA"/>
</dbReference>
<dbReference type="Proteomes" id="UP000735302">
    <property type="component" value="Unassembled WGS sequence"/>
</dbReference>
<feature type="region of interest" description="Disordered" evidence="1">
    <location>
        <begin position="69"/>
        <end position="92"/>
    </location>
</feature>
<feature type="compositionally biased region" description="Acidic residues" evidence="1">
    <location>
        <begin position="82"/>
        <end position="92"/>
    </location>
</feature>